<dbReference type="CDD" id="cd13603">
    <property type="entry name" value="PBP2_TRAP_Siap_TeaA_like"/>
    <property type="match status" value="1"/>
</dbReference>
<evidence type="ECO:0000313" key="7">
    <source>
        <dbReference type="Proteomes" id="UP001299608"/>
    </source>
</evidence>
<dbReference type="EMBL" id="JAAITT010000003">
    <property type="protein sequence ID" value="NSJ47651.1"/>
    <property type="molecule type" value="Genomic_DNA"/>
</dbReference>
<evidence type="ECO:0000256" key="1">
    <source>
        <dbReference type="ARBA" id="ARBA00022729"/>
    </source>
</evidence>
<gene>
    <name evidence="5" type="ORF">G5B36_02915</name>
    <name evidence="4" type="ORF">L0N08_08890</name>
</gene>
<reference evidence="5 6" key="1">
    <citation type="journal article" date="2020" name="Cell Host Microbe">
        <title>Functional and Genomic Variation between Human-Derived Isolates of Lachnospiraceae Reveals Inter- and Intra-Species Diversity.</title>
        <authorList>
            <person name="Sorbara M.T."/>
            <person name="Littmann E.R."/>
            <person name="Fontana E."/>
            <person name="Moody T.U."/>
            <person name="Kohout C.E."/>
            <person name="Gjonbalaj M."/>
            <person name="Eaton V."/>
            <person name="Seok R."/>
            <person name="Leiner I.M."/>
            <person name="Pamer E.G."/>
        </authorList>
    </citation>
    <scope>NUCLEOTIDE SEQUENCE [LARGE SCALE GENOMIC DNA]</scope>
    <source>
        <strain evidence="5 6">MSK.1.17</strain>
    </source>
</reference>
<organism evidence="4 7">
    <name type="scientific">Enterocloster aldenensis</name>
    <dbReference type="NCBI Taxonomy" id="358742"/>
    <lineage>
        <taxon>Bacteria</taxon>
        <taxon>Bacillati</taxon>
        <taxon>Bacillota</taxon>
        <taxon>Clostridia</taxon>
        <taxon>Lachnospirales</taxon>
        <taxon>Lachnospiraceae</taxon>
        <taxon>Enterocloster</taxon>
    </lineage>
</organism>
<dbReference type="PANTHER" id="PTHR33376:SF4">
    <property type="entry name" value="SIALIC ACID-BINDING PERIPLASMIC PROTEIN SIAP"/>
    <property type="match status" value="1"/>
</dbReference>
<keyword evidence="6" id="KW-1185">Reference proteome</keyword>
<dbReference type="Pfam" id="PF03480">
    <property type="entry name" value="DctP"/>
    <property type="match status" value="1"/>
</dbReference>
<comment type="caution">
    <text evidence="4">The sequence shown here is derived from an EMBL/GenBank/DDBJ whole genome shotgun (WGS) entry which is preliminary data.</text>
</comment>
<feature type="signal peptide" evidence="3">
    <location>
        <begin position="1"/>
        <end position="19"/>
    </location>
</feature>
<reference evidence="5" key="2">
    <citation type="submission" date="2020-02" db="EMBL/GenBank/DDBJ databases">
        <authorList>
            <person name="Littmann E."/>
            <person name="Sorbara M."/>
        </authorList>
    </citation>
    <scope>NUCLEOTIDE SEQUENCE</scope>
    <source>
        <strain evidence="5">MSK.1.17</strain>
    </source>
</reference>
<dbReference type="InterPro" id="IPR018389">
    <property type="entry name" value="DctP_fam"/>
</dbReference>
<evidence type="ECO:0000313" key="6">
    <source>
        <dbReference type="Proteomes" id="UP000669239"/>
    </source>
</evidence>
<feature type="compositionally biased region" description="Polar residues" evidence="2">
    <location>
        <begin position="22"/>
        <end position="45"/>
    </location>
</feature>
<sequence length="358" mass="39652">MKKLVVMGLALTMALGITACSGGNSSQTESTGPSVGTEAASSTEAGKSEETPAQADGDVETKELKVSHVFAESHPVHQAFLQASDELYDKTGGRYKLVIYPNGTYGNYTDSITACQMGTLDIACLDSASDWLEAGGVLFAPYCFDSYEHWQSFKESDLCTEMRGEISKAVGGINQLNMYNFGFRNLTANKEIRTLEDFNGLTLRCVNFEPYSTLKDVFQVAITSIPIEDVYMSLQTGVADCEENPVTQIVTMKFYEVQDYLIMTQHMLACSSTIINQGLWDELPEDDKAIFSEVFTNMGNNVDKMTVENESALIDECVSNGMTLIEDIDTTPFKENAQKVVENYPAWKEWYNQIQAMK</sequence>
<dbReference type="NCBIfam" id="NF037995">
    <property type="entry name" value="TRAP_S1"/>
    <property type="match status" value="1"/>
</dbReference>
<evidence type="ECO:0000313" key="5">
    <source>
        <dbReference type="EMBL" id="NSJ47651.1"/>
    </source>
</evidence>
<evidence type="ECO:0000313" key="4">
    <source>
        <dbReference type="EMBL" id="MCG4745521.1"/>
    </source>
</evidence>
<dbReference type="EMBL" id="JAKNGE010000009">
    <property type="protein sequence ID" value="MCG4745521.1"/>
    <property type="molecule type" value="Genomic_DNA"/>
</dbReference>
<evidence type="ECO:0000256" key="3">
    <source>
        <dbReference type="SAM" id="SignalP"/>
    </source>
</evidence>
<evidence type="ECO:0000256" key="2">
    <source>
        <dbReference type="SAM" id="MobiDB-lite"/>
    </source>
</evidence>
<proteinExistence type="predicted"/>
<dbReference type="Gene3D" id="3.40.190.170">
    <property type="entry name" value="Bacterial extracellular solute-binding protein, family 7"/>
    <property type="match status" value="1"/>
</dbReference>
<dbReference type="InterPro" id="IPR038404">
    <property type="entry name" value="TRAP_DctP_sf"/>
</dbReference>
<protein>
    <submittedName>
        <fullName evidence="4">TRAP transporter substrate-binding protein</fullName>
    </submittedName>
</protein>
<feature type="chain" id="PRO_5043733684" evidence="3">
    <location>
        <begin position="20"/>
        <end position="358"/>
    </location>
</feature>
<dbReference type="GO" id="GO:0055085">
    <property type="term" value="P:transmembrane transport"/>
    <property type="evidence" value="ECO:0007669"/>
    <property type="project" value="InterPro"/>
</dbReference>
<feature type="region of interest" description="Disordered" evidence="2">
    <location>
        <begin position="22"/>
        <end position="58"/>
    </location>
</feature>
<dbReference type="Proteomes" id="UP000669239">
    <property type="component" value="Unassembled WGS sequence"/>
</dbReference>
<dbReference type="PROSITE" id="PS51257">
    <property type="entry name" value="PROKAR_LIPOPROTEIN"/>
    <property type="match status" value="1"/>
</dbReference>
<accession>A0AAW5BMQ2</accession>
<keyword evidence="1 3" id="KW-0732">Signal</keyword>
<dbReference type="AlphaFoldDB" id="A0AAW5BMQ2"/>
<reference evidence="4" key="3">
    <citation type="submission" date="2022-01" db="EMBL/GenBank/DDBJ databases">
        <title>Collection of gut derived symbiotic bacterial strains cultured from healthy donors.</title>
        <authorList>
            <person name="Lin H."/>
            <person name="Kohout C."/>
            <person name="Waligurski E."/>
            <person name="Pamer E.G."/>
        </authorList>
    </citation>
    <scope>NUCLEOTIDE SEQUENCE</scope>
    <source>
        <strain evidence="4">DFI.6.55</strain>
    </source>
</reference>
<name>A0AAW5BMQ2_9FIRM</name>
<dbReference type="PANTHER" id="PTHR33376">
    <property type="match status" value="1"/>
</dbReference>
<dbReference type="RefSeq" id="WP_165640713.1">
    <property type="nucleotide sequence ID" value="NZ_BAABZL010000001.1"/>
</dbReference>
<dbReference type="Proteomes" id="UP001299608">
    <property type="component" value="Unassembled WGS sequence"/>
</dbReference>
<dbReference type="GeneID" id="97204388"/>